<evidence type="ECO:0000313" key="4">
    <source>
        <dbReference type="Proteomes" id="UP000650467"/>
    </source>
</evidence>
<dbReference type="AlphaFoldDB" id="A0A835VYL6"/>
<feature type="region of interest" description="Disordered" evidence="1">
    <location>
        <begin position="829"/>
        <end position="883"/>
    </location>
</feature>
<dbReference type="Gene3D" id="2.60.120.10">
    <property type="entry name" value="Jelly Rolls"/>
    <property type="match status" value="1"/>
</dbReference>
<dbReference type="EMBL" id="JAEHOC010000017">
    <property type="protein sequence ID" value="KAG2434112.1"/>
    <property type="molecule type" value="Genomic_DNA"/>
</dbReference>
<dbReference type="SUPFAM" id="SSF51206">
    <property type="entry name" value="cAMP-binding domain-like"/>
    <property type="match status" value="1"/>
</dbReference>
<feature type="compositionally biased region" description="Gly residues" evidence="1">
    <location>
        <begin position="717"/>
        <end position="726"/>
    </location>
</feature>
<feature type="compositionally biased region" description="Gly residues" evidence="1">
    <location>
        <begin position="175"/>
        <end position="187"/>
    </location>
</feature>
<dbReference type="Proteomes" id="UP000650467">
    <property type="component" value="Unassembled WGS sequence"/>
</dbReference>
<dbReference type="InterPro" id="IPR000595">
    <property type="entry name" value="cNMP-bd_dom"/>
</dbReference>
<keyword evidence="4" id="KW-1185">Reference proteome</keyword>
<dbReference type="PANTHER" id="PTHR23011:SF28">
    <property type="entry name" value="CYCLIC NUCLEOTIDE-BINDING DOMAIN CONTAINING PROTEIN"/>
    <property type="match status" value="1"/>
</dbReference>
<reference evidence="3" key="1">
    <citation type="journal article" date="2020" name="bioRxiv">
        <title>Comparative genomics of Chlamydomonas.</title>
        <authorList>
            <person name="Craig R.J."/>
            <person name="Hasan A.R."/>
            <person name="Ness R.W."/>
            <person name="Keightley P.D."/>
        </authorList>
    </citation>
    <scope>NUCLEOTIDE SEQUENCE</scope>
    <source>
        <strain evidence="3">SAG 7.73</strain>
    </source>
</reference>
<accession>A0A835VYL6</accession>
<feature type="region of interest" description="Disordered" evidence="1">
    <location>
        <begin position="286"/>
        <end position="305"/>
    </location>
</feature>
<feature type="region of interest" description="Disordered" evidence="1">
    <location>
        <begin position="237"/>
        <end position="264"/>
    </location>
</feature>
<organism evidence="3 4">
    <name type="scientific">Chlamydomonas incerta</name>
    <dbReference type="NCBI Taxonomy" id="51695"/>
    <lineage>
        <taxon>Eukaryota</taxon>
        <taxon>Viridiplantae</taxon>
        <taxon>Chlorophyta</taxon>
        <taxon>core chlorophytes</taxon>
        <taxon>Chlorophyceae</taxon>
        <taxon>CS clade</taxon>
        <taxon>Chlamydomonadales</taxon>
        <taxon>Chlamydomonadaceae</taxon>
        <taxon>Chlamydomonas</taxon>
    </lineage>
</organism>
<feature type="region of interest" description="Disordered" evidence="1">
    <location>
        <begin position="1"/>
        <end position="39"/>
    </location>
</feature>
<dbReference type="PANTHER" id="PTHR23011">
    <property type="entry name" value="CYCLIC NUCLEOTIDE-BINDING DOMAIN CONTAINING PROTEIN"/>
    <property type="match status" value="1"/>
</dbReference>
<dbReference type="InterPro" id="IPR014710">
    <property type="entry name" value="RmlC-like_jellyroll"/>
</dbReference>
<dbReference type="CDD" id="cd00038">
    <property type="entry name" value="CAP_ED"/>
    <property type="match status" value="1"/>
</dbReference>
<dbReference type="InterPro" id="IPR018490">
    <property type="entry name" value="cNMP-bd_dom_sf"/>
</dbReference>
<name>A0A835VYL6_CHLIN</name>
<protein>
    <recommendedName>
        <fullName evidence="2">Cyclic nucleotide-binding domain-containing protein</fullName>
    </recommendedName>
</protein>
<feature type="region of interest" description="Disordered" evidence="1">
    <location>
        <begin position="150"/>
        <end position="196"/>
    </location>
</feature>
<dbReference type="PROSITE" id="PS50042">
    <property type="entry name" value="CNMP_BINDING_3"/>
    <property type="match status" value="1"/>
</dbReference>
<evidence type="ECO:0000256" key="1">
    <source>
        <dbReference type="SAM" id="MobiDB-lite"/>
    </source>
</evidence>
<dbReference type="OrthoDB" id="549818at2759"/>
<dbReference type="Pfam" id="PF00027">
    <property type="entry name" value="cNMP_binding"/>
    <property type="match status" value="1"/>
</dbReference>
<dbReference type="SMART" id="SM00100">
    <property type="entry name" value="cNMP"/>
    <property type="match status" value="1"/>
</dbReference>
<feature type="domain" description="Cyclic nucleotide-binding" evidence="2">
    <location>
        <begin position="340"/>
        <end position="462"/>
    </location>
</feature>
<gene>
    <name evidence="3" type="ORF">HXX76_007839</name>
</gene>
<evidence type="ECO:0000259" key="2">
    <source>
        <dbReference type="PROSITE" id="PS50042"/>
    </source>
</evidence>
<proteinExistence type="predicted"/>
<feature type="region of interest" description="Disordered" evidence="1">
    <location>
        <begin position="690"/>
        <end position="729"/>
    </location>
</feature>
<comment type="caution">
    <text evidence="3">The sequence shown here is derived from an EMBL/GenBank/DDBJ whole genome shotgun (WGS) entry which is preliminary data.</text>
</comment>
<sequence length="1064" mass="108527">MAFAERHPSPRSHSMHRSPTLEHNPHGGGGGGEPGSPAQRLQVHKDWLHEKPPESSALVGDDDVHNAAEGAFSVLAHFGVLAASSPQTPLAKWRRSAIRIAAGSAARRLREAGRLKALQRTPYPLVLARIKLLLDRMSAFKEQVALISGGGGSHSGLSGAGAKSRRRGGPSPWGADGGGGGGAGGGSSATAPDGTVRSASDLLTTTIKSWDLSKVGGHLISGPMEVLSRKASKLNREGTSMTHHSTVTVPLGASDGDGSGRNTASPTAMGGVASFRNAVNSVSAGLAEGDGGYGGDGEYDDGGGMEQQALELDEPGGGAKMSLDKLLEELSATLSYVSEFLRRVPEETRMEACFAAKMENYKKDQTVYRIGDLPERFHLILTGVVEIWTHPPGNRREKTLIATLKKGQSFGEMAILNDEPRAEVATPTSNCTFLTFQRGDLLSIFGAYFRDRLLAAEQFFHSQVAVFAALPKSHTLSAISHMMLTTFPAGKDWEPLNDQQVYFIKSGSADLEALDRRFAGGPATAPIGAAGAAQIGATRGANAAAVSAAAGGAAALDIPDADGNEVLAAISVVDGRAVGTLGQEDELRRARRALIPKKTVASLTAGSHFGGGARILGEGELQACIKVTAAAEMQVYHMHVDAFFKAASPELVRALRDDTAFKLTYYFGRQGAIGQDTVVGHADASLAARQGLQEEESLTAPSRGANSGSRNKKKGGGKGGKGGPGGSNELDRAVAYMREVEGLLHPDNKPVELYKNGTPAERYYRSPLLSGTARGNALPHIIAAVYSEGLGPLADKVEALASKAARRIDSGSGDPSAVKRMLSIVAPSGAGTPLAGSAGPSPTGHYQHNLHHLLSPSALGPGPAGGGGGSPPHRLNAAAGAAGPTRLGGGHAAGGGASAAAAISAAAGSGAPVPEPWAGAGAVAGAARTSLGPGPSPTGRPQTSPAVAGYMGAGMGTGGGGAGYGSGGEDASRRRGALTAAGFIWQRMRDLGGRAPPAVRQCLTYDEIAHIKAEQQKALAAGSSPGRAARSGAPSGLATPVPARYSMAGGSNSGPVAHGGGGYY</sequence>
<evidence type="ECO:0000313" key="3">
    <source>
        <dbReference type="EMBL" id="KAG2434112.1"/>
    </source>
</evidence>
<feature type="compositionally biased region" description="Polar residues" evidence="1">
    <location>
        <begin position="237"/>
        <end position="248"/>
    </location>
</feature>